<dbReference type="InterPro" id="IPR007318">
    <property type="entry name" value="Phopholipid_MeTrfase"/>
</dbReference>
<evidence type="ECO:0000256" key="3">
    <source>
        <dbReference type="ARBA" id="ARBA00022989"/>
    </source>
</evidence>
<dbReference type="EMBL" id="PDDY01000001">
    <property type="protein sequence ID" value="PEH41130.1"/>
    <property type="molecule type" value="Genomic_DNA"/>
</dbReference>
<dbReference type="GO" id="GO:0012505">
    <property type="term" value="C:endomembrane system"/>
    <property type="evidence" value="ECO:0007669"/>
    <property type="project" value="UniProtKB-SubCell"/>
</dbReference>
<dbReference type="GO" id="GO:0008168">
    <property type="term" value="F:methyltransferase activity"/>
    <property type="evidence" value="ECO:0007669"/>
    <property type="project" value="UniProtKB-KW"/>
</dbReference>
<sequence length="225" mass="24703">MSPLARRVAIAQMQFVIALAVMFVVSSDSPRYWQGWLYWAVFSLCTSATAAWFTRRDPALIERRMHVGVRAETSPLQKAVLAVAGLGSAALVIGAGLEWRFTQPRFDLAMVLAGNALLVLGFAICFAVLRANTFAASTITLAENQTVISTGPYAYVRHPMYSAAMVMFFGSPLALQSWSALGCAVVLTAAIVVRLLDEEKYLEARLAGYSDYCRTVRRRLVPGIW</sequence>
<organism evidence="5 6">
    <name type="scientific">Burkholderia gladioli</name>
    <name type="common">Pseudomonas marginata</name>
    <name type="synonym">Phytomonas marginata</name>
    <dbReference type="NCBI Taxonomy" id="28095"/>
    <lineage>
        <taxon>Bacteria</taxon>
        <taxon>Pseudomonadati</taxon>
        <taxon>Pseudomonadota</taxon>
        <taxon>Betaproteobacteria</taxon>
        <taxon>Burkholderiales</taxon>
        <taxon>Burkholderiaceae</taxon>
        <taxon>Burkholderia</taxon>
    </lineage>
</organism>
<comment type="subcellular location">
    <subcellularLocation>
        <location evidence="1">Endomembrane system</location>
        <topology evidence="1">Multi-pass membrane protein</topology>
    </subcellularLocation>
</comment>
<evidence type="ECO:0000313" key="6">
    <source>
        <dbReference type="Proteomes" id="UP000220629"/>
    </source>
</evidence>
<protein>
    <submittedName>
        <fullName evidence="5">Isoprenylcysteine carboxylmethyltransferase family protein</fullName>
    </submittedName>
</protein>
<dbReference type="AlphaFoldDB" id="A0A104JX54"/>
<name>A0A104JX54_BURGA</name>
<dbReference type="GO" id="GO:0032259">
    <property type="term" value="P:methylation"/>
    <property type="evidence" value="ECO:0007669"/>
    <property type="project" value="UniProtKB-KW"/>
</dbReference>
<accession>A0A104JX54</accession>
<proteinExistence type="predicted"/>
<evidence type="ECO:0000256" key="4">
    <source>
        <dbReference type="ARBA" id="ARBA00023136"/>
    </source>
</evidence>
<dbReference type="Pfam" id="PF04191">
    <property type="entry name" value="PEMT"/>
    <property type="match status" value="1"/>
</dbReference>
<evidence type="ECO:0000256" key="1">
    <source>
        <dbReference type="ARBA" id="ARBA00004127"/>
    </source>
</evidence>
<dbReference type="RefSeq" id="WP_047839721.1">
    <property type="nucleotide sequence ID" value="NZ_CADEPP010000008.1"/>
</dbReference>
<keyword evidence="5" id="KW-0489">Methyltransferase</keyword>
<keyword evidence="4" id="KW-0472">Membrane</keyword>
<reference evidence="6" key="1">
    <citation type="submission" date="2017-09" db="EMBL/GenBank/DDBJ databases">
        <title>FDA dAtabase for Regulatory Grade micrObial Sequences (FDA-ARGOS): Supporting development and validation of Infectious Disease Dx tests.</title>
        <authorList>
            <person name="Minogue T."/>
            <person name="Wolcott M."/>
            <person name="Wasieloski L."/>
            <person name="Aguilar W."/>
            <person name="Moore D."/>
            <person name="Tallon L."/>
            <person name="Sadzewicz L."/>
            <person name="Ott S."/>
            <person name="Zhao X."/>
            <person name="Nagaraj S."/>
            <person name="Vavikolanu K."/>
            <person name="Aluvathingal J."/>
            <person name="Nadendla S."/>
            <person name="Sichtig H."/>
        </authorList>
    </citation>
    <scope>NUCLEOTIDE SEQUENCE [LARGE SCALE GENOMIC DNA]</scope>
    <source>
        <strain evidence="6">FDAARGOS_390</strain>
    </source>
</reference>
<gene>
    <name evidence="5" type="ORF">CRM94_02570</name>
</gene>
<dbReference type="Gene3D" id="1.20.120.1630">
    <property type="match status" value="1"/>
</dbReference>
<dbReference type="PANTHER" id="PTHR43847">
    <property type="entry name" value="BLL3993 PROTEIN"/>
    <property type="match status" value="1"/>
</dbReference>
<keyword evidence="5" id="KW-0808">Transferase</keyword>
<evidence type="ECO:0000313" key="5">
    <source>
        <dbReference type="EMBL" id="PEH41130.1"/>
    </source>
</evidence>
<dbReference type="PANTHER" id="PTHR43847:SF1">
    <property type="entry name" value="BLL3993 PROTEIN"/>
    <property type="match status" value="1"/>
</dbReference>
<dbReference type="Proteomes" id="UP000220629">
    <property type="component" value="Unassembled WGS sequence"/>
</dbReference>
<keyword evidence="3" id="KW-1133">Transmembrane helix</keyword>
<dbReference type="InterPro" id="IPR052527">
    <property type="entry name" value="Metal_cation-efflux_comp"/>
</dbReference>
<evidence type="ECO:0000256" key="2">
    <source>
        <dbReference type="ARBA" id="ARBA00022692"/>
    </source>
</evidence>
<comment type="caution">
    <text evidence="5">The sequence shown here is derived from an EMBL/GenBank/DDBJ whole genome shotgun (WGS) entry which is preliminary data.</text>
</comment>
<keyword evidence="2" id="KW-0812">Transmembrane</keyword>